<evidence type="ECO:0000256" key="5">
    <source>
        <dbReference type="ARBA" id="ARBA00022759"/>
    </source>
</evidence>
<gene>
    <name evidence="12" type="ORF">BZA70DRAFT_234553</name>
</gene>
<evidence type="ECO:0000313" key="13">
    <source>
        <dbReference type="Proteomes" id="UP001498771"/>
    </source>
</evidence>
<dbReference type="SMART" id="SM00477">
    <property type="entry name" value="NUC"/>
    <property type="match status" value="1"/>
</dbReference>
<proteinExistence type="inferred from homology"/>
<dbReference type="InterPro" id="IPR001604">
    <property type="entry name" value="Endo_G_ENPP1-like_dom"/>
</dbReference>
<evidence type="ECO:0000256" key="8">
    <source>
        <dbReference type="RuleBase" id="RU366055"/>
    </source>
</evidence>
<organism evidence="12 13">
    <name type="scientific">Myxozyma melibiosi</name>
    <dbReference type="NCBI Taxonomy" id="54550"/>
    <lineage>
        <taxon>Eukaryota</taxon>
        <taxon>Fungi</taxon>
        <taxon>Dikarya</taxon>
        <taxon>Ascomycota</taxon>
        <taxon>Saccharomycotina</taxon>
        <taxon>Lipomycetes</taxon>
        <taxon>Lipomycetales</taxon>
        <taxon>Lipomycetaceae</taxon>
        <taxon>Myxozyma</taxon>
    </lineage>
</organism>
<name>A0ABR1FB87_9ASCO</name>
<accession>A0ABR1FB87</accession>
<evidence type="ECO:0000259" key="10">
    <source>
        <dbReference type="SMART" id="SM00477"/>
    </source>
</evidence>
<dbReference type="Gene3D" id="3.40.570.10">
    <property type="entry name" value="Extracellular Endonuclease, subunit A"/>
    <property type="match status" value="1"/>
</dbReference>
<keyword evidence="5 8" id="KW-0255">Endonuclease</keyword>
<feature type="compositionally biased region" description="Low complexity" evidence="9">
    <location>
        <begin position="18"/>
        <end position="32"/>
    </location>
</feature>
<dbReference type="InterPro" id="IPR044925">
    <property type="entry name" value="His-Me_finger_sf"/>
</dbReference>
<keyword evidence="7" id="KW-0460">Magnesium</keyword>
<dbReference type="InterPro" id="IPR040255">
    <property type="entry name" value="Non-specific_endonuclease"/>
</dbReference>
<evidence type="ECO:0000256" key="2">
    <source>
        <dbReference type="ARBA" id="ARBA00010052"/>
    </source>
</evidence>
<dbReference type="Pfam" id="PF01223">
    <property type="entry name" value="Endonuclease_NS"/>
    <property type="match status" value="1"/>
</dbReference>
<evidence type="ECO:0000256" key="7">
    <source>
        <dbReference type="ARBA" id="ARBA00022842"/>
    </source>
</evidence>
<comment type="similarity">
    <text evidence="2 8">Belongs to the DNA/RNA non-specific endonuclease family.</text>
</comment>
<feature type="compositionally biased region" description="Basic and acidic residues" evidence="9">
    <location>
        <begin position="1"/>
        <end position="10"/>
    </location>
</feature>
<comment type="caution">
    <text evidence="12">The sequence shown here is derived from an EMBL/GenBank/DDBJ whole genome shotgun (WGS) entry which is preliminary data.</text>
</comment>
<dbReference type="SMART" id="SM00892">
    <property type="entry name" value="Endonuclease_NS"/>
    <property type="match status" value="1"/>
</dbReference>
<protein>
    <recommendedName>
        <fullName evidence="8">Endonuclease</fullName>
        <ecNumber evidence="8">3.1.30.-</ecNumber>
    </recommendedName>
</protein>
<dbReference type="InterPro" id="IPR044929">
    <property type="entry name" value="DNA/RNA_non-sp_Endonuclease_sf"/>
</dbReference>
<dbReference type="GeneID" id="90035813"/>
<dbReference type="SUPFAM" id="SSF54060">
    <property type="entry name" value="His-Me finger endonucleases"/>
    <property type="match status" value="1"/>
</dbReference>
<evidence type="ECO:0000256" key="9">
    <source>
        <dbReference type="SAM" id="MobiDB-lite"/>
    </source>
</evidence>
<dbReference type="Proteomes" id="UP001498771">
    <property type="component" value="Unassembled WGS sequence"/>
</dbReference>
<evidence type="ECO:0000313" key="12">
    <source>
        <dbReference type="EMBL" id="KAK7207109.1"/>
    </source>
</evidence>
<dbReference type="CDD" id="cd00091">
    <property type="entry name" value="NUC"/>
    <property type="match status" value="1"/>
</dbReference>
<dbReference type="EMBL" id="JBBJBU010000001">
    <property type="protein sequence ID" value="KAK7207109.1"/>
    <property type="molecule type" value="Genomic_DNA"/>
</dbReference>
<evidence type="ECO:0000256" key="3">
    <source>
        <dbReference type="ARBA" id="ARBA00022722"/>
    </source>
</evidence>
<dbReference type="PANTHER" id="PTHR13966">
    <property type="entry name" value="ENDONUCLEASE RELATED"/>
    <property type="match status" value="1"/>
</dbReference>
<evidence type="ECO:0000259" key="11">
    <source>
        <dbReference type="SMART" id="SM00892"/>
    </source>
</evidence>
<keyword evidence="13" id="KW-1185">Reference proteome</keyword>
<dbReference type="RefSeq" id="XP_064770142.1">
    <property type="nucleotide sequence ID" value="XM_064910301.1"/>
</dbReference>
<keyword evidence="6 8" id="KW-0378">Hydrolase</keyword>
<dbReference type="PROSITE" id="PS01070">
    <property type="entry name" value="NUCLEASE_NON_SPEC"/>
    <property type="match status" value="1"/>
</dbReference>
<dbReference type="EC" id="3.1.30.-" evidence="8"/>
<dbReference type="InterPro" id="IPR018524">
    <property type="entry name" value="DNA/RNA_endonuclease_AS"/>
</dbReference>
<sequence>MGFGGKKPETATETIDISDSSSSASNVSLAPSTPASSVSLSNPDKVVNPAQFFMYGHPGPHVDFDFRQEYISAFDRRMRNPAYVIEHITPQSIAKNGAVDRKKSVFKENEAIPLKFRAKLADYFRSGYDRGHMAPAANAKFSQDAMDETFYLTNMAPQVGDGFNRDYWAHFEDFCRRLTQSYNSVRIVTGPLYLPKRHPDGKYRVTYEVIGNPPNIAVPTHFYKLILAESPAKDPSSSDVAVGAFIMPNDVIRNDTALKSFYVPVDAIERSAGLDFLANLPMNRRKDLCREVKCEIVVREFIKALPAPAQPLGLPAPRS</sequence>
<evidence type="ECO:0000256" key="6">
    <source>
        <dbReference type="ARBA" id="ARBA00022801"/>
    </source>
</evidence>
<evidence type="ECO:0000256" key="1">
    <source>
        <dbReference type="ARBA" id="ARBA00001946"/>
    </source>
</evidence>
<feature type="region of interest" description="Disordered" evidence="9">
    <location>
        <begin position="1"/>
        <end position="42"/>
    </location>
</feature>
<feature type="compositionally biased region" description="Polar residues" evidence="9">
    <location>
        <begin position="33"/>
        <end position="42"/>
    </location>
</feature>
<dbReference type="PANTHER" id="PTHR13966:SF5">
    <property type="entry name" value="ENDONUCLEASE G, MITOCHONDRIAL"/>
    <property type="match status" value="1"/>
</dbReference>
<keyword evidence="4 8" id="KW-0479">Metal-binding</keyword>
<reference evidence="12 13" key="1">
    <citation type="submission" date="2024-03" db="EMBL/GenBank/DDBJ databases">
        <title>Genome-scale model development and genomic sequencing of the oleaginous clade Lipomyces.</title>
        <authorList>
            <consortium name="Lawrence Berkeley National Laboratory"/>
            <person name="Czajka J.J."/>
            <person name="Han Y."/>
            <person name="Kim J."/>
            <person name="Mondo S.J."/>
            <person name="Hofstad B.A."/>
            <person name="Robles A."/>
            <person name="Haridas S."/>
            <person name="Riley R."/>
            <person name="LaButti K."/>
            <person name="Pangilinan J."/>
            <person name="Andreopoulos W."/>
            <person name="Lipzen A."/>
            <person name="Yan J."/>
            <person name="Wang M."/>
            <person name="Ng V."/>
            <person name="Grigoriev I.V."/>
            <person name="Spatafora J.W."/>
            <person name="Magnuson J.K."/>
            <person name="Baker S.E."/>
            <person name="Pomraning K.R."/>
        </authorList>
    </citation>
    <scope>NUCLEOTIDE SEQUENCE [LARGE SCALE GENOMIC DNA]</scope>
    <source>
        <strain evidence="12 13">Phaff 52-87</strain>
    </source>
</reference>
<evidence type="ECO:0000256" key="4">
    <source>
        <dbReference type="ARBA" id="ARBA00022723"/>
    </source>
</evidence>
<comment type="cofactor">
    <cofactor evidence="1 8">
        <name>Mg(2+)</name>
        <dbReference type="ChEBI" id="CHEBI:18420"/>
    </cofactor>
</comment>
<feature type="domain" description="DNA/RNA non-specific endonuclease/pyrophosphatase/phosphodiesterase" evidence="11">
    <location>
        <begin position="66"/>
        <end position="283"/>
    </location>
</feature>
<feature type="domain" description="ENPP1-3/EXOG-like endonuclease/phosphodiesterase" evidence="10">
    <location>
        <begin position="67"/>
        <end position="283"/>
    </location>
</feature>
<dbReference type="InterPro" id="IPR020821">
    <property type="entry name" value="ENPP1-3/EXOG-like_nuc-like"/>
</dbReference>
<keyword evidence="3 8" id="KW-0540">Nuclease</keyword>